<reference evidence="1 2" key="1">
    <citation type="submission" date="2020-08" db="EMBL/GenBank/DDBJ databases">
        <title>Functional genomics of gut bacteria from endangered species of beetles.</title>
        <authorList>
            <person name="Carlos-Shanley C."/>
        </authorList>
    </citation>
    <scope>NUCLEOTIDE SEQUENCE [LARGE SCALE GENOMIC DNA]</scope>
    <source>
        <strain evidence="1 2">S00151</strain>
    </source>
</reference>
<dbReference type="Proteomes" id="UP000592180">
    <property type="component" value="Unassembled WGS sequence"/>
</dbReference>
<gene>
    <name evidence="1" type="ORF">HNP38_001175</name>
</gene>
<keyword evidence="2" id="KW-1185">Reference proteome</keyword>
<evidence type="ECO:0000313" key="1">
    <source>
        <dbReference type="EMBL" id="MBB4805903.1"/>
    </source>
</evidence>
<organism evidence="1 2">
    <name type="scientific">Chryseobacterium defluvii</name>
    <dbReference type="NCBI Taxonomy" id="160396"/>
    <lineage>
        <taxon>Bacteria</taxon>
        <taxon>Pseudomonadati</taxon>
        <taxon>Bacteroidota</taxon>
        <taxon>Flavobacteriia</taxon>
        <taxon>Flavobacteriales</taxon>
        <taxon>Weeksellaceae</taxon>
        <taxon>Chryseobacterium group</taxon>
        <taxon>Chryseobacterium</taxon>
    </lineage>
</organism>
<dbReference type="AlphaFoldDB" id="A0A840KED4"/>
<comment type="caution">
    <text evidence="1">The sequence shown here is derived from an EMBL/GenBank/DDBJ whole genome shotgun (WGS) entry which is preliminary data.</text>
</comment>
<protein>
    <submittedName>
        <fullName evidence="1">Uncharacterized protein</fullName>
    </submittedName>
</protein>
<sequence>MDFKIFTNGQDFQEYLLIFCYNEILLDNKPMDKVTIDHYPAFELTDKIIESYNNWVGSNCPQKEKIEDWLTQNKDQYNSFKEKFGTAYQPKVSLWSDRAKTDYYKEKLQDSFLFENHIAALLQGYYSLDLGPYLTPEGQYNLGENALGIEIKNDTLIAKYGNVYIEYQEKSNAFNGTYIDSGILKNDNCKFFLIGTVEKFYIFKKERLIEVFNEELLLYKDGKSSERGIKFKQIPTSRGYVYPVANAIHDAVSLDEMVKILRKELK</sequence>
<name>A0A840KED4_9FLAO</name>
<dbReference type="RefSeq" id="WP_184185849.1">
    <property type="nucleotide sequence ID" value="NZ_JACHLE010000001.1"/>
</dbReference>
<proteinExistence type="predicted"/>
<evidence type="ECO:0000313" key="2">
    <source>
        <dbReference type="Proteomes" id="UP000592180"/>
    </source>
</evidence>
<dbReference type="EMBL" id="JACHLE010000001">
    <property type="protein sequence ID" value="MBB4805903.1"/>
    <property type="molecule type" value="Genomic_DNA"/>
</dbReference>
<accession>A0A840KED4</accession>